<evidence type="ECO:0000313" key="1">
    <source>
        <dbReference type="EMBL" id="CAG8470770.1"/>
    </source>
</evidence>
<gene>
    <name evidence="1" type="ORF">SPELUC_LOCUS1684</name>
</gene>
<sequence length="46" mass="5723">DIMREEIEVTVRRETEILRNERNRVEIVDEKERDLDLQNIAYMKFD</sequence>
<evidence type="ECO:0000313" key="2">
    <source>
        <dbReference type="Proteomes" id="UP000789366"/>
    </source>
</evidence>
<organism evidence="1 2">
    <name type="scientific">Cetraspora pellucida</name>
    <dbReference type="NCBI Taxonomy" id="1433469"/>
    <lineage>
        <taxon>Eukaryota</taxon>
        <taxon>Fungi</taxon>
        <taxon>Fungi incertae sedis</taxon>
        <taxon>Mucoromycota</taxon>
        <taxon>Glomeromycotina</taxon>
        <taxon>Glomeromycetes</taxon>
        <taxon>Diversisporales</taxon>
        <taxon>Gigasporaceae</taxon>
        <taxon>Cetraspora</taxon>
    </lineage>
</organism>
<proteinExistence type="predicted"/>
<protein>
    <submittedName>
        <fullName evidence="1">17512_t:CDS:1</fullName>
    </submittedName>
</protein>
<feature type="non-terminal residue" evidence="1">
    <location>
        <position position="1"/>
    </location>
</feature>
<keyword evidence="2" id="KW-1185">Reference proteome</keyword>
<reference evidence="1" key="1">
    <citation type="submission" date="2021-06" db="EMBL/GenBank/DDBJ databases">
        <authorList>
            <person name="Kallberg Y."/>
            <person name="Tangrot J."/>
            <person name="Rosling A."/>
        </authorList>
    </citation>
    <scope>NUCLEOTIDE SEQUENCE</scope>
    <source>
        <strain evidence="1">28 12/20/2015</strain>
    </source>
</reference>
<dbReference type="EMBL" id="CAJVPW010000956">
    <property type="protein sequence ID" value="CAG8470770.1"/>
    <property type="molecule type" value="Genomic_DNA"/>
</dbReference>
<accession>A0ACA9KFW1</accession>
<comment type="caution">
    <text evidence="1">The sequence shown here is derived from an EMBL/GenBank/DDBJ whole genome shotgun (WGS) entry which is preliminary data.</text>
</comment>
<name>A0ACA9KFW1_9GLOM</name>
<dbReference type="Proteomes" id="UP000789366">
    <property type="component" value="Unassembled WGS sequence"/>
</dbReference>